<protein>
    <submittedName>
        <fullName evidence="2">Glutaredoxin 3</fullName>
    </submittedName>
</protein>
<organism evidence="2 3">
    <name type="scientific">Thermoanaerobacterium butyriciformans</name>
    <dbReference type="NCBI Taxonomy" id="1702242"/>
    <lineage>
        <taxon>Bacteria</taxon>
        <taxon>Bacillati</taxon>
        <taxon>Bacillota</taxon>
        <taxon>Clostridia</taxon>
        <taxon>Thermoanaerobacterales</taxon>
        <taxon>Thermoanaerobacteraceae</taxon>
        <taxon>Thermoanaerobacterium</taxon>
    </lineage>
</organism>
<dbReference type="PANTHER" id="PTHR34386">
    <property type="entry name" value="GLUTAREDOXIN"/>
    <property type="match status" value="1"/>
</dbReference>
<dbReference type="InterPro" id="IPR002109">
    <property type="entry name" value="Glutaredoxin"/>
</dbReference>
<gene>
    <name evidence="2" type="ORF">J2Z80_002945</name>
</gene>
<dbReference type="Proteomes" id="UP001166402">
    <property type="component" value="Unassembled WGS sequence"/>
</dbReference>
<reference evidence="2" key="1">
    <citation type="submission" date="2021-03" db="EMBL/GenBank/DDBJ databases">
        <title>Genomic Encyclopedia of Type Strains, Phase IV (KMG-IV): sequencing the most valuable type-strain genomes for metagenomic binning, comparative biology and taxonomic classification.</title>
        <authorList>
            <person name="Goeker M."/>
        </authorList>
    </citation>
    <scope>NUCLEOTIDE SEQUENCE</scope>
    <source>
        <strain evidence="2">DSM 101588</strain>
    </source>
</reference>
<evidence type="ECO:0000313" key="2">
    <source>
        <dbReference type="EMBL" id="MBP2073393.1"/>
    </source>
</evidence>
<proteinExistence type="predicted"/>
<comment type="caution">
    <text evidence="2">The sequence shown here is derived from an EMBL/GenBank/DDBJ whole genome shotgun (WGS) entry which is preliminary data.</text>
</comment>
<dbReference type="SUPFAM" id="SSF52833">
    <property type="entry name" value="Thioredoxin-like"/>
    <property type="match status" value="1"/>
</dbReference>
<sequence>MEKLIVYTLPTCPDCAEAKRFLKENGIDFEERDCSIDIYRDELLDKYKRRIVPTLIYKNEIITGFSQNKHHIMKLLGIN</sequence>
<accession>A0ABS4NIA5</accession>
<evidence type="ECO:0000313" key="3">
    <source>
        <dbReference type="Proteomes" id="UP001166402"/>
    </source>
</evidence>
<dbReference type="PANTHER" id="PTHR34386:SF1">
    <property type="entry name" value="GLUTAREDOXIN-LIKE PROTEIN NRDH"/>
    <property type="match status" value="1"/>
</dbReference>
<evidence type="ECO:0000259" key="1">
    <source>
        <dbReference type="Pfam" id="PF00462"/>
    </source>
</evidence>
<dbReference type="RefSeq" id="WP_209455004.1">
    <property type="nucleotide sequence ID" value="NZ_JAGGLT010000048.1"/>
</dbReference>
<dbReference type="Pfam" id="PF00462">
    <property type="entry name" value="Glutaredoxin"/>
    <property type="match status" value="1"/>
</dbReference>
<dbReference type="InterPro" id="IPR051548">
    <property type="entry name" value="Grx-like_ET"/>
</dbReference>
<dbReference type="InterPro" id="IPR036249">
    <property type="entry name" value="Thioredoxin-like_sf"/>
</dbReference>
<dbReference type="Gene3D" id="3.40.30.10">
    <property type="entry name" value="Glutaredoxin"/>
    <property type="match status" value="1"/>
</dbReference>
<name>A0ABS4NIA5_9THEO</name>
<dbReference type="CDD" id="cd02976">
    <property type="entry name" value="NrdH"/>
    <property type="match status" value="1"/>
</dbReference>
<dbReference type="PROSITE" id="PS51354">
    <property type="entry name" value="GLUTAREDOXIN_2"/>
    <property type="match status" value="1"/>
</dbReference>
<keyword evidence="3" id="KW-1185">Reference proteome</keyword>
<feature type="domain" description="Glutaredoxin" evidence="1">
    <location>
        <begin position="5"/>
        <end position="62"/>
    </location>
</feature>
<dbReference type="EMBL" id="JAGGLT010000048">
    <property type="protein sequence ID" value="MBP2073393.1"/>
    <property type="molecule type" value="Genomic_DNA"/>
</dbReference>